<dbReference type="SUPFAM" id="SSF47781">
    <property type="entry name" value="RuvA domain 2-like"/>
    <property type="match status" value="1"/>
</dbReference>
<dbReference type="Proteomes" id="UP000033618">
    <property type="component" value="Unassembled WGS sequence"/>
</dbReference>
<dbReference type="SUPFAM" id="SSF102712">
    <property type="entry name" value="JAB1/MPN domain"/>
    <property type="match status" value="1"/>
</dbReference>
<keyword evidence="4" id="KW-0862">Zinc</keyword>
<dbReference type="CDD" id="cd08071">
    <property type="entry name" value="MPN_DUF2466"/>
    <property type="match status" value="1"/>
</dbReference>
<evidence type="ECO:0000259" key="7">
    <source>
        <dbReference type="PROSITE" id="PS50249"/>
    </source>
</evidence>
<dbReference type="NCBIfam" id="NF000642">
    <property type="entry name" value="PRK00024.1"/>
    <property type="match status" value="1"/>
</dbReference>
<dbReference type="PROSITE" id="PS50249">
    <property type="entry name" value="MPN"/>
    <property type="match status" value="1"/>
</dbReference>
<keyword evidence="1" id="KW-0645">Protease</keyword>
<dbReference type="AlphaFoldDB" id="A0A0F5JXN9"/>
<dbReference type="Pfam" id="PF20582">
    <property type="entry name" value="UPF0758_N"/>
    <property type="match status" value="1"/>
</dbReference>
<dbReference type="InterPro" id="IPR037518">
    <property type="entry name" value="MPN"/>
</dbReference>
<keyword evidence="5" id="KW-0482">Metalloprotease</keyword>
<sequence>MCDWPAQDRPRERLEKLGAQALGDAELLALFLRTGVRGRSAIDIARALLICCGSLAGVLQADDKTLQSISGIGLAKRTQLRAIQETVRRTLSETLSGKSTTLRNAAAVADYLRLTIGDRSREVFIVLFLDVHCRLLRAEEMAHGTVDRSAVYPREIARRALDLNATSLIVAHNHPSGVLLPSAADRALTRQLQQALGLLDIALVDHLIVSKQGYFSFVDQGMLP</sequence>
<dbReference type="PATRIC" id="fig|28092.6.peg.3872"/>
<dbReference type="InterPro" id="IPR020891">
    <property type="entry name" value="UPF0758_CS"/>
</dbReference>
<dbReference type="STRING" id="28092.WM40_16460"/>
<comment type="similarity">
    <text evidence="6">Belongs to the UPF0758 family.</text>
</comment>
<dbReference type="PANTHER" id="PTHR30471:SF3">
    <property type="entry name" value="UPF0758 PROTEIN YEES-RELATED"/>
    <property type="match status" value="1"/>
</dbReference>
<organism evidence="8 9">
    <name type="scientific">Robbsia andropogonis</name>
    <dbReference type="NCBI Taxonomy" id="28092"/>
    <lineage>
        <taxon>Bacteria</taxon>
        <taxon>Pseudomonadati</taxon>
        <taxon>Pseudomonadota</taxon>
        <taxon>Betaproteobacteria</taxon>
        <taxon>Burkholderiales</taxon>
        <taxon>Burkholderiaceae</taxon>
        <taxon>Robbsia</taxon>
    </lineage>
</organism>
<evidence type="ECO:0000256" key="2">
    <source>
        <dbReference type="ARBA" id="ARBA00022723"/>
    </source>
</evidence>
<dbReference type="GO" id="GO:0006508">
    <property type="term" value="P:proteolysis"/>
    <property type="evidence" value="ECO:0007669"/>
    <property type="project" value="UniProtKB-KW"/>
</dbReference>
<dbReference type="EMBL" id="LAQU01000018">
    <property type="protein sequence ID" value="KKB62588.1"/>
    <property type="molecule type" value="Genomic_DNA"/>
</dbReference>
<dbReference type="InterPro" id="IPR025657">
    <property type="entry name" value="RadC_JAB"/>
</dbReference>
<evidence type="ECO:0000313" key="8">
    <source>
        <dbReference type="EMBL" id="KKB62588.1"/>
    </source>
</evidence>
<evidence type="ECO:0000256" key="1">
    <source>
        <dbReference type="ARBA" id="ARBA00022670"/>
    </source>
</evidence>
<dbReference type="InterPro" id="IPR010994">
    <property type="entry name" value="RuvA_2-like"/>
</dbReference>
<dbReference type="Gene3D" id="3.40.140.10">
    <property type="entry name" value="Cytidine Deaminase, domain 2"/>
    <property type="match status" value="1"/>
</dbReference>
<evidence type="ECO:0000256" key="3">
    <source>
        <dbReference type="ARBA" id="ARBA00022801"/>
    </source>
</evidence>
<evidence type="ECO:0000256" key="4">
    <source>
        <dbReference type="ARBA" id="ARBA00022833"/>
    </source>
</evidence>
<protein>
    <recommendedName>
        <fullName evidence="7">MPN domain-containing protein</fullName>
    </recommendedName>
</protein>
<dbReference type="GO" id="GO:0008237">
    <property type="term" value="F:metallopeptidase activity"/>
    <property type="evidence" value="ECO:0007669"/>
    <property type="project" value="UniProtKB-KW"/>
</dbReference>
<dbReference type="PROSITE" id="PS01302">
    <property type="entry name" value="UPF0758"/>
    <property type="match status" value="1"/>
</dbReference>
<proteinExistence type="inferred from homology"/>
<keyword evidence="2" id="KW-0479">Metal-binding</keyword>
<comment type="caution">
    <text evidence="8">The sequence shown here is derived from an EMBL/GenBank/DDBJ whole genome shotgun (WGS) entry which is preliminary data.</text>
</comment>
<evidence type="ECO:0000256" key="6">
    <source>
        <dbReference type="RuleBase" id="RU003797"/>
    </source>
</evidence>
<dbReference type="PANTHER" id="PTHR30471">
    <property type="entry name" value="DNA REPAIR PROTEIN RADC"/>
    <property type="match status" value="1"/>
</dbReference>
<dbReference type="InterPro" id="IPR046778">
    <property type="entry name" value="UPF0758_N"/>
</dbReference>
<dbReference type="InterPro" id="IPR001405">
    <property type="entry name" value="UPF0758"/>
</dbReference>
<keyword evidence="3" id="KW-0378">Hydrolase</keyword>
<name>A0A0F5JXN9_9BURK</name>
<keyword evidence="9" id="KW-1185">Reference proteome</keyword>
<gene>
    <name evidence="8" type="ORF">WM40_16460</name>
</gene>
<evidence type="ECO:0000256" key="5">
    <source>
        <dbReference type="ARBA" id="ARBA00023049"/>
    </source>
</evidence>
<feature type="domain" description="MPN" evidence="7">
    <location>
        <begin position="101"/>
        <end position="223"/>
    </location>
</feature>
<accession>A0A0F5JXN9</accession>
<evidence type="ECO:0000313" key="9">
    <source>
        <dbReference type="Proteomes" id="UP000033618"/>
    </source>
</evidence>
<dbReference type="Pfam" id="PF04002">
    <property type="entry name" value="RadC"/>
    <property type="match status" value="1"/>
</dbReference>
<dbReference type="NCBIfam" id="TIGR00608">
    <property type="entry name" value="radc"/>
    <property type="match status" value="1"/>
</dbReference>
<reference evidence="8 9" key="1">
    <citation type="submission" date="2015-03" db="EMBL/GenBank/DDBJ databases">
        <title>Draft Genome Sequence of Burkholderia andropogonis type strain ICMP2807, isolated from Sorghum bicolor.</title>
        <authorList>
            <person name="Lopes-Santos L."/>
            <person name="Castro D.B."/>
            <person name="Ottoboni L.M."/>
            <person name="Park D."/>
            <person name="Weirc B.S."/>
            <person name="Destefano S.A."/>
        </authorList>
    </citation>
    <scope>NUCLEOTIDE SEQUENCE [LARGE SCALE GENOMIC DNA]</scope>
    <source>
        <strain evidence="8 9">ICMP2807</strain>
    </source>
</reference>
<dbReference type="GO" id="GO:0046872">
    <property type="term" value="F:metal ion binding"/>
    <property type="evidence" value="ECO:0007669"/>
    <property type="project" value="UniProtKB-KW"/>
</dbReference>